<dbReference type="InterPro" id="IPR010016">
    <property type="entry name" value="PxpB"/>
</dbReference>
<accession>A0ABQ5V5N9</accession>
<dbReference type="InterPro" id="IPR029000">
    <property type="entry name" value="Cyclophilin-like_dom_sf"/>
</dbReference>
<gene>
    <name evidence="5" type="ORF">GCM10007853_01960</name>
</gene>
<reference evidence="5" key="2">
    <citation type="submission" date="2023-01" db="EMBL/GenBank/DDBJ databases">
        <title>Draft genome sequence of Algimonas ampicilliniresistens strain NBRC 108219.</title>
        <authorList>
            <person name="Sun Q."/>
            <person name="Mori K."/>
        </authorList>
    </citation>
    <scope>NUCLEOTIDE SEQUENCE</scope>
    <source>
        <strain evidence="5">NBRC 108219</strain>
    </source>
</reference>
<evidence type="ECO:0000259" key="4">
    <source>
        <dbReference type="SMART" id="SM00796"/>
    </source>
</evidence>
<dbReference type="SUPFAM" id="SSF50891">
    <property type="entry name" value="Cyclophilin-like"/>
    <property type="match status" value="1"/>
</dbReference>
<evidence type="ECO:0000313" key="6">
    <source>
        <dbReference type="Proteomes" id="UP001161391"/>
    </source>
</evidence>
<dbReference type="SMART" id="SM00796">
    <property type="entry name" value="AHS1"/>
    <property type="match status" value="1"/>
</dbReference>
<keyword evidence="3" id="KW-0067">ATP-binding</keyword>
<dbReference type="PANTHER" id="PTHR34698">
    <property type="entry name" value="5-OXOPROLINASE SUBUNIT B"/>
    <property type="match status" value="1"/>
</dbReference>
<dbReference type="NCBIfam" id="TIGR00370">
    <property type="entry name" value="5-oxoprolinase subunit PxpB"/>
    <property type="match status" value="1"/>
</dbReference>
<dbReference type="Gene3D" id="3.30.1360.40">
    <property type="match status" value="1"/>
</dbReference>
<dbReference type="InterPro" id="IPR003833">
    <property type="entry name" value="CT_C_D"/>
</dbReference>
<dbReference type="PANTHER" id="PTHR34698:SF2">
    <property type="entry name" value="5-OXOPROLINASE SUBUNIT B"/>
    <property type="match status" value="1"/>
</dbReference>
<keyword evidence="6" id="KW-1185">Reference proteome</keyword>
<name>A0ABQ5V5N9_9PROT</name>
<dbReference type="Proteomes" id="UP001161391">
    <property type="component" value="Unassembled WGS sequence"/>
</dbReference>
<evidence type="ECO:0000256" key="1">
    <source>
        <dbReference type="ARBA" id="ARBA00022741"/>
    </source>
</evidence>
<dbReference type="SUPFAM" id="SSF160467">
    <property type="entry name" value="PH0987 N-terminal domain-like"/>
    <property type="match status" value="1"/>
</dbReference>
<reference evidence="5" key="1">
    <citation type="journal article" date="2014" name="Int. J. Syst. Evol. Microbiol.">
        <title>Complete genome of a new Firmicutes species belonging to the dominant human colonic microbiota ('Ruminococcus bicirculans') reveals two chromosomes and a selective capacity to utilize plant glucans.</title>
        <authorList>
            <consortium name="NISC Comparative Sequencing Program"/>
            <person name="Wegmann U."/>
            <person name="Louis P."/>
            <person name="Goesmann A."/>
            <person name="Henrissat B."/>
            <person name="Duncan S.H."/>
            <person name="Flint H.J."/>
        </authorList>
    </citation>
    <scope>NUCLEOTIDE SEQUENCE</scope>
    <source>
        <strain evidence="5">NBRC 108219</strain>
    </source>
</reference>
<sequence>MSAPQPDLQPNIRHYGDHAVLVEWNVDGFDAAVSDQVHALAARLRKTDLFIEVMPGYDSLVASFDGARMSVGAATRKVEDAMVRESRSETAAAGRLVNIPVTYGGADGPDLIAMAEHIGKTPEEVISLHSEPEYRVCMMGFIPGFAFLSEVDPILQHPRHATPRAVVPAGSVGIANWQTGIYGLESPGGWQIIGRTELDMFDATRKKPFLVEAGDRIRFVPK</sequence>
<dbReference type="Gene3D" id="2.40.100.10">
    <property type="entry name" value="Cyclophilin-like"/>
    <property type="match status" value="1"/>
</dbReference>
<dbReference type="EMBL" id="BSNK01000001">
    <property type="protein sequence ID" value="GLQ22322.1"/>
    <property type="molecule type" value="Genomic_DNA"/>
</dbReference>
<evidence type="ECO:0000256" key="2">
    <source>
        <dbReference type="ARBA" id="ARBA00022801"/>
    </source>
</evidence>
<dbReference type="RefSeq" id="WP_284386643.1">
    <property type="nucleotide sequence ID" value="NZ_BSNK01000001.1"/>
</dbReference>
<evidence type="ECO:0000256" key="3">
    <source>
        <dbReference type="ARBA" id="ARBA00022840"/>
    </source>
</evidence>
<feature type="domain" description="Carboxyltransferase" evidence="4">
    <location>
        <begin position="10"/>
        <end position="211"/>
    </location>
</feature>
<keyword evidence="2 5" id="KW-0378">Hydrolase</keyword>
<keyword evidence="1" id="KW-0547">Nucleotide-binding</keyword>
<organism evidence="5 6">
    <name type="scientific">Algimonas ampicilliniresistens</name>
    <dbReference type="NCBI Taxonomy" id="1298735"/>
    <lineage>
        <taxon>Bacteria</taxon>
        <taxon>Pseudomonadati</taxon>
        <taxon>Pseudomonadota</taxon>
        <taxon>Alphaproteobacteria</taxon>
        <taxon>Maricaulales</taxon>
        <taxon>Robiginitomaculaceae</taxon>
        <taxon>Algimonas</taxon>
    </lineage>
</organism>
<comment type="caution">
    <text evidence="5">The sequence shown here is derived from an EMBL/GenBank/DDBJ whole genome shotgun (WGS) entry which is preliminary data.</text>
</comment>
<proteinExistence type="predicted"/>
<dbReference type="GO" id="GO:0016787">
    <property type="term" value="F:hydrolase activity"/>
    <property type="evidence" value="ECO:0007669"/>
    <property type="project" value="UniProtKB-KW"/>
</dbReference>
<protein>
    <submittedName>
        <fullName evidence="5">Allophanate hydrolase</fullName>
    </submittedName>
</protein>
<dbReference type="Pfam" id="PF02682">
    <property type="entry name" value="CT_C_D"/>
    <property type="match status" value="1"/>
</dbReference>
<evidence type="ECO:0000313" key="5">
    <source>
        <dbReference type="EMBL" id="GLQ22322.1"/>
    </source>
</evidence>